<name>A0AAW1SYG7_9CHLO</name>
<comment type="caution">
    <text evidence="9">The sequence shown here is derived from an EMBL/GenBank/DDBJ whole genome shotgun (WGS) entry which is preliminary data.</text>
</comment>
<dbReference type="Proteomes" id="UP001485043">
    <property type="component" value="Unassembled WGS sequence"/>
</dbReference>
<gene>
    <name evidence="9" type="ORF">WJX84_009048</name>
</gene>
<dbReference type="SMART" id="SM00753">
    <property type="entry name" value="PAM"/>
    <property type="match status" value="1"/>
</dbReference>
<evidence type="ECO:0000256" key="5">
    <source>
        <dbReference type="ARBA" id="ARBA00022490"/>
    </source>
</evidence>
<dbReference type="Pfam" id="PF01399">
    <property type="entry name" value="PCI"/>
    <property type="match status" value="1"/>
</dbReference>
<dbReference type="InterPro" id="IPR000717">
    <property type="entry name" value="PCI_dom"/>
</dbReference>
<feature type="domain" description="PCI" evidence="8">
    <location>
        <begin position="248"/>
        <end position="410"/>
    </location>
</feature>
<evidence type="ECO:0000313" key="10">
    <source>
        <dbReference type="Proteomes" id="UP001485043"/>
    </source>
</evidence>
<dbReference type="PANTHER" id="PTHR10678">
    <property type="entry name" value="26S PROTEASOME NON-ATPASE REGULATORY SUBUNIT 11/COP9 SIGNALOSOME COMPLEX SUBUNIT 2"/>
    <property type="match status" value="1"/>
</dbReference>
<evidence type="ECO:0000256" key="4">
    <source>
        <dbReference type="ARBA" id="ARBA00014879"/>
    </source>
</evidence>
<dbReference type="InterPro" id="IPR050871">
    <property type="entry name" value="26S_Proteasome/COP9_Components"/>
</dbReference>
<dbReference type="SUPFAM" id="SSF46785">
    <property type="entry name" value="Winged helix' DNA-binding domain"/>
    <property type="match status" value="1"/>
</dbReference>
<reference evidence="9 10" key="1">
    <citation type="journal article" date="2024" name="Nat. Commun.">
        <title>Phylogenomics reveals the evolutionary origins of lichenization in chlorophyte algae.</title>
        <authorList>
            <person name="Puginier C."/>
            <person name="Libourel C."/>
            <person name="Otte J."/>
            <person name="Skaloud P."/>
            <person name="Haon M."/>
            <person name="Grisel S."/>
            <person name="Petersen M."/>
            <person name="Berrin J.G."/>
            <person name="Delaux P.M."/>
            <person name="Dal Grande F."/>
            <person name="Keller J."/>
        </authorList>
    </citation>
    <scope>NUCLEOTIDE SEQUENCE [LARGE SCALE GENOMIC DNA]</scope>
    <source>
        <strain evidence="9 10">SAG 2523</strain>
    </source>
</reference>
<evidence type="ECO:0000256" key="7">
    <source>
        <dbReference type="ARBA" id="ARBA00023242"/>
    </source>
</evidence>
<comment type="similarity">
    <text evidence="3">Belongs to the CSN2 family.</text>
</comment>
<dbReference type="GO" id="GO:0008180">
    <property type="term" value="C:COP9 signalosome"/>
    <property type="evidence" value="ECO:0007669"/>
    <property type="project" value="UniProtKB-KW"/>
</dbReference>
<keyword evidence="7" id="KW-0539">Nucleus</keyword>
<dbReference type="InterPro" id="IPR058796">
    <property type="entry name" value="COPS2_C"/>
</dbReference>
<dbReference type="Gene3D" id="1.25.40.570">
    <property type="match status" value="1"/>
</dbReference>
<evidence type="ECO:0000259" key="8">
    <source>
        <dbReference type="PROSITE" id="PS50250"/>
    </source>
</evidence>
<keyword evidence="5" id="KW-0963">Cytoplasm</keyword>
<dbReference type="EMBL" id="JALJOV010000654">
    <property type="protein sequence ID" value="KAK9862110.1"/>
    <property type="molecule type" value="Genomic_DNA"/>
</dbReference>
<evidence type="ECO:0000256" key="3">
    <source>
        <dbReference type="ARBA" id="ARBA00009318"/>
    </source>
</evidence>
<keyword evidence="6" id="KW-0736">Signalosome</keyword>
<keyword evidence="10" id="KW-1185">Reference proteome</keyword>
<dbReference type="InterPro" id="IPR036390">
    <property type="entry name" value="WH_DNA-bd_sf"/>
</dbReference>
<evidence type="ECO:0000313" key="9">
    <source>
        <dbReference type="EMBL" id="KAK9862110.1"/>
    </source>
</evidence>
<evidence type="ECO:0000256" key="1">
    <source>
        <dbReference type="ARBA" id="ARBA00004123"/>
    </source>
</evidence>
<evidence type="ECO:0000256" key="6">
    <source>
        <dbReference type="ARBA" id="ARBA00022790"/>
    </source>
</evidence>
<dbReference type="PROSITE" id="PS50250">
    <property type="entry name" value="PCI"/>
    <property type="match status" value="1"/>
</dbReference>
<evidence type="ECO:0000256" key="2">
    <source>
        <dbReference type="ARBA" id="ARBA00004496"/>
    </source>
</evidence>
<proteinExistence type="inferred from homology"/>
<dbReference type="FunFam" id="1.25.40.570:FF:000011">
    <property type="entry name" value="COP9 signalosome complex subunit 2"/>
    <property type="match status" value="1"/>
</dbReference>
<dbReference type="AlphaFoldDB" id="A0AAW1SYG7"/>
<sequence length="438" mass="50710">MSDDDMEDYGFEYSDEEVEEEDVDIENQYYNSKGMLEGEDPRDALKGFQEVVKMEPERGEWGFKALKQIVKVYYKLGDSQALLASYREMLSYIKTAVTRNASEKKINSTLDFISASTDVKLLQDFYGATLNALADAKNERLWFKTNLKLCGLWFKLQEYGRTAKILKELHRSCQKEDGSDDLKKGTQLLEVYALEIQVYTEQKDTKKLGELYHKALTIKSAIPHPRIMGVIRECGGKMHMHERDWEKAATDFFEAFKSYDEAGERRRIQTLKYLVLANMLMESKVDPFDAQEAKPYKNDAEVQAMTNLVDAYQRNNIKDFEKILRTNKATIYDDGFIRQYIDDLLNNIRTQVVMKLIEPYTRIRIPFVSKELNIPAPDVEQLLVSLILDNRIQGHIDQVNQLLEVGDKSQGMNRYRAIDKWTNHLKGLHGSVVQKLAT</sequence>
<organism evidence="9 10">
    <name type="scientific">Apatococcus fuscideae</name>
    <dbReference type="NCBI Taxonomy" id="2026836"/>
    <lineage>
        <taxon>Eukaryota</taxon>
        <taxon>Viridiplantae</taxon>
        <taxon>Chlorophyta</taxon>
        <taxon>core chlorophytes</taxon>
        <taxon>Trebouxiophyceae</taxon>
        <taxon>Chlorellales</taxon>
        <taxon>Chlorellaceae</taxon>
        <taxon>Apatococcus</taxon>
    </lineage>
</organism>
<accession>A0AAW1SYG7</accession>
<dbReference type="SMART" id="SM00088">
    <property type="entry name" value="PINT"/>
    <property type="match status" value="1"/>
</dbReference>
<protein>
    <recommendedName>
        <fullName evidence="4">COP9 signalosome complex subunit 2</fullName>
    </recommendedName>
</protein>
<dbReference type="Pfam" id="PF25983">
    <property type="entry name" value="COPS2_C"/>
    <property type="match status" value="1"/>
</dbReference>
<comment type="subcellular location">
    <subcellularLocation>
        <location evidence="2">Cytoplasm</location>
    </subcellularLocation>
    <subcellularLocation>
        <location evidence="1">Nucleus</location>
    </subcellularLocation>
</comment>
<dbReference type="GO" id="GO:0005737">
    <property type="term" value="C:cytoplasm"/>
    <property type="evidence" value="ECO:0007669"/>
    <property type="project" value="UniProtKB-SubCell"/>
</dbReference>